<feature type="transmembrane region" description="Helical" evidence="6">
    <location>
        <begin position="37"/>
        <end position="59"/>
    </location>
</feature>
<name>A0ABQ6B293_9BRAD</name>
<keyword evidence="8" id="KW-1185">Reference proteome</keyword>
<dbReference type="InterPro" id="IPR001851">
    <property type="entry name" value="ABC_transp_permease"/>
</dbReference>
<evidence type="ECO:0000256" key="1">
    <source>
        <dbReference type="ARBA" id="ARBA00004651"/>
    </source>
</evidence>
<feature type="transmembrane region" description="Helical" evidence="6">
    <location>
        <begin position="304"/>
        <end position="323"/>
    </location>
</feature>
<gene>
    <name evidence="7" type="ORF">GCM10007857_52670</name>
</gene>
<feature type="transmembrane region" description="Helical" evidence="6">
    <location>
        <begin position="7"/>
        <end position="25"/>
    </location>
</feature>
<evidence type="ECO:0000256" key="4">
    <source>
        <dbReference type="ARBA" id="ARBA00022989"/>
    </source>
</evidence>
<accession>A0ABQ6B293</accession>
<dbReference type="PANTHER" id="PTHR30482">
    <property type="entry name" value="HIGH-AFFINITY BRANCHED-CHAIN AMINO ACID TRANSPORT SYSTEM PERMEASE"/>
    <property type="match status" value="1"/>
</dbReference>
<organism evidence="7 8">
    <name type="scientific">Bradyrhizobium iriomotense</name>
    <dbReference type="NCBI Taxonomy" id="441950"/>
    <lineage>
        <taxon>Bacteria</taxon>
        <taxon>Pseudomonadati</taxon>
        <taxon>Pseudomonadota</taxon>
        <taxon>Alphaproteobacteria</taxon>
        <taxon>Hyphomicrobiales</taxon>
        <taxon>Nitrobacteraceae</taxon>
        <taxon>Bradyrhizobium</taxon>
    </lineage>
</organism>
<evidence type="ECO:0000256" key="5">
    <source>
        <dbReference type="ARBA" id="ARBA00023136"/>
    </source>
</evidence>
<keyword evidence="2" id="KW-1003">Cell membrane</keyword>
<dbReference type="EMBL" id="BSOW01000020">
    <property type="protein sequence ID" value="GLR88554.1"/>
    <property type="molecule type" value="Genomic_DNA"/>
</dbReference>
<keyword evidence="3 6" id="KW-0812">Transmembrane</keyword>
<evidence type="ECO:0000256" key="3">
    <source>
        <dbReference type="ARBA" id="ARBA00022692"/>
    </source>
</evidence>
<evidence type="ECO:0000256" key="6">
    <source>
        <dbReference type="SAM" id="Phobius"/>
    </source>
</evidence>
<feature type="transmembrane region" description="Helical" evidence="6">
    <location>
        <begin position="223"/>
        <end position="243"/>
    </location>
</feature>
<sequence length="357" mass="37601">MNARSLNLVGLGLVGVVGVAFLVLVPRVVELDVVLELTVYMIMAILALSLALVWGYGGILCFGQSAFFGLGAYTYAIAMFNIGESTVPLLLAVIVPAAFAALLGYFMFYGRISDVYLGVITLTVTLILFNSINSTAGPEFHIGSARLGGFNGIPGIPPLNFPGNKAAPIDLEGMFYLATAALLATYFGLRLLLASRFGRIIVGIRENERRAELLGYDPRAYKLATFTIGGALAGFAGCLFANWGNFVSPTIFGLAQSAQIIIWVIVGGRGTLIGPIVGCIGIQWLTTALGANQPSGGSDLWAKIFANAPLIFGIILIAFVLLVPKGLVPTLGDIGQSLLASRGKGAKRLQPKRAEEG</sequence>
<dbReference type="RefSeq" id="WP_284270210.1">
    <property type="nucleotide sequence ID" value="NZ_BSOW01000020.1"/>
</dbReference>
<evidence type="ECO:0000256" key="2">
    <source>
        <dbReference type="ARBA" id="ARBA00022475"/>
    </source>
</evidence>
<proteinExistence type="predicted"/>
<dbReference type="CDD" id="cd06581">
    <property type="entry name" value="TM_PBP1_LivM_like"/>
    <property type="match status" value="1"/>
</dbReference>
<feature type="transmembrane region" description="Helical" evidence="6">
    <location>
        <begin position="115"/>
        <end position="132"/>
    </location>
</feature>
<evidence type="ECO:0000313" key="8">
    <source>
        <dbReference type="Proteomes" id="UP001156905"/>
    </source>
</evidence>
<evidence type="ECO:0000313" key="7">
    <source>
        <dbReference type="EMBL" id="GLR88554.1"/>
    </source>
</evidence>
<keyword evidence="5 6" id="KW-0472">Membrane</keyword>
<feature type="transmembrane region" description="Helical" evidence="6">
    <location>
        <begin position="89"/>
        <end position="108"/>
    </location>
</feature>
<feature type="transmembrane region" description="Helical" evidence="6">
    <location>
        <begin position="66"/>
        <end position="83"/>
    </location>
</feature>
<comment type="caution">
    <text evidence="7">The sequence shown here is derived from an EMBL/GenBank/DDBJ whole genome shotgun (WGS) entry which is preliminary data.</text>
</comment>
<dbReference type="Pfam" id="PF02653">
    <property type="entry name" value="BPD_transp_2"/>
    <property type="match status" value="1"/>
</dbReference>
<feature type="transmembrane region" description="Helical" evidence="6">
    <location>
        <begin position="174"/>
        <end position="193"/>
    </location>
</feature>
<comment type="subcellular location">
    <subcellularLocation>
        <location evidence="1">Cell membrane</location>
        <topology evidence="1">Multi-pass membrane protein</topology>
    </subcellularLocation>
</comment>
<protein>
    <submittedName>
        <fullName evidence="7">Branched-chain amino acid ABC transporter permease</fullName>
    </submittedName>
</protein>
<keyword evidence="4 6" id="KW-1133">Transmembrane helix</keyword>
<dbReference type="Proteomes" id="UP001156905">
    <property type="component" value="Unassembled WGS sequence"/>
</dbReference>
<dbReference type="InterPro" id="IPR043428">
    <property type="entry name" value="LivM-like"/>
</dbReference>
<reference evidence="8" key="1">
    <citation type="journal article" date="2019" name="Int. J. Syst. Evol. Microbiol.">
        <title>The Global Catalogue of Microorganisms (GCM) 10K type strain sequencing project: providing services to taxonomists for standard genome sequencing and annotation.</title>
        <authorList>
            <consortium name="The Broad Institute Genomics Platform"/>
            <consortium name="The Broad Institute Genome Sequencing Center for Infectious Disease"/>
            <person name="Wu L."/>
            <person name="Ma J."/>
        </authorList>
    </citation>
    <scope>NUCLEOTIDE SEQUENCE [LARGE SCALE GENOMIC DNA]</scope>
    <source>
        <strain evidence="8">NBRC 102520</strain>
    </source>
</reference>
<dbReference type="PANTHER" id="PTHR30482:SF10">
    <property type="entry name" value="HIGH-AFFINITY BRANCHED-CHAIN AMINO ACID TRANSPORT PROTEIN BRAE"/>
    <property type="match status" value="1"/>
</dbReference>